<keyword evidence="10 13" id="KW-0862">Zinc</keyword>
<dbReference type="AlphaFoldDB" id="A0A8J0TQS0"/>
<dbReference type="Pfam" id="PF02176">
    <property type="entry name" value="zf-TRAF"/>
    <property type="match status" value="1"/>
</dbReference>
<keyword evidence="9" id="KW-0833">Ubl conjugation pathway</keyword>
<dbReference type="SUPFAM" id="SSF49599">
    <property type="entry name" value="TRAF domain-like"/>
    <property type="match status" value="2"/>
</dbReference>
<evidence type="ECO:0000256" key="10">
    <source>
        <dbReference type="ARBA" id="ARBA00022833"/>
    </source>
</evidence>
<dbReference type="Pfam" id="PF00097">
    <property type="entry name" value="zf-C3HC4"/>
    <property type="match status" value="1"/>
</dbReference>
<evidence type="ECO:0000256" key="5">
    <source>
        <dbReference type="ARBA" id="ARBA00022703"/>
    </source>
</evidence>
<dbReference type="GeneID" id="108699917"/>
<dbReference type="GO" id="GO:0043122">
    <property type="term" value="P:regulation of canonical NF-kappaB signal transduction"/>
    <property type="evidence" value="ECO:0000318"/>
    <property type="project" value="GO_Central"/>
</dbReference>
<dbReference type="EC" id="2.3.2.27" evidence="13"/>
<dbReference type="InterPro" id="IPR017907">
    <property type="entry name" value="Znf_RING_CS"/>
</dbReference>
<dbReference type="PIRSF" id="PIRSF015614">
    <property type="entry name" value="TRAF"/>
    <property type="match status" value="1"/>
</dbReference>
<keyword evidence="5" id="KW-0053">Apoptosis</keyword>
<dbReference type="GO" id="GO:0005164">
    <property type="term" value="F:tumor necrosis factor receptor binding"/>
    <property type="evidence" value="ECO:0000318"/>
    <property type="project" value="GO_Central"/>
</dbReference>
<dbReference type="OrthoDB" id="6499288at2759"/>
<evidence type="ECO:0000256" key="9">
    <source>
        <dbReference type="ARBA" id="ARBA00022786"/>
    </source>
</evidence>
<evidence type="ECO:0000256" key="15">
    <source>
        <dbReference type="SAM" id="Coils"/>
    </source>
</evidence>
<keyword evidence="2 13" id="KW-0963">Cytoplasm</keyword>
<sequence>MIHLKELGRQVVALVPEIWMPRTMFKLEGNSSSVPVENEFVFGYPTSICDFVPGEKYLCGSCKNVLKKAQQTLCGHRYCSPCLAWIVRNHDLCPKCKVEDPTTLSEDSLLKEERAFSDAAINKEISELKVHCVIPGCTWRGLMREYEEHDSLCNYTLIPCHTGCGHRVMRKQLADHLESNCPNNFIKCPKCAQHFSSNEFPKHKCDKSLTDDQSHRKHEHLVKGKGQNGNGNSKKEKCHFSPLGCSYMGSREKIKDHHRASAAAHLSLVCPLILKIKDNLSSSKGKKNGFYIADSTNLLVQKNPSALQTGESRMGNGQFELDCGHSVGQPCDEMGHRLSLLETRLQVFENIISVLSKEIDNSAAQLADVMLQKAEEQERVKALEQKVESLRCTLAIKDIALNELEMRFSCLEQTSYDGVFLWKISDLAQKCRDAVTGRAISLYSPAFYTAKYGYKVCLRIYLNGDGAGKGTHVSLFFAIMKGEYDALLPWPFKHKVTFVLVGHNNRDNVFDAFRPDVTSASFQRPVNDMNVASGCPLFCPIVKLNSSKYTYIRDNNLYIRCIIDTNS</sequence>
<dbReference type="GO" id="GO:0035591">
    <property type="term" value="F:signaling adaptor activity"/>
    <property type="evidence" value="ECO:0000318"/>
    <property type="project" value="GO_Central"/>
</dbReference>
<gene>
    <name evidence="21" type="primary">LOC108699917</name>
</gene>
<dbReference type="PROSITE" id="PS50144">
    <property type="entry name" value="MATH"/>
    <property type="match status" value="1"/>
</dbReference>
<evidence type="ECO:0000256" key="8">
    <source>
        <dbReference type="ARBA" id="ARBA00022771"/>
    </source>
</evidence>
<keyword evidence="4" id="KW-0808">Transferase</keyword>
<keyword evidence="8 14" id="KW-0863">Zinc-finger</keyword>
<dbReference type="PROSITE" id="PS50145">
    <property type="entry name" value="ZF_TRAF"/>
    <property type="match status" value="1"/>
</dbReference>
<dbReference type="InterPro" id="IPR012227">
    <property type="entry name" value="TNF_rcpt-assoc_TRAF_met"/>
</dbReference>
<dbReference type="GO" id="GO:0009898">
    <property type="term" value="C:cytoplasmic side of plasma membrane"/>
    <property type="evidence" value="ECO:0007669"/>
    <property type="project" value="TreeGrafter"/>
</dbReference>
<evidence type="ECO:0000259" key="18">
    <source>
        <dbReference type="PROSITE" id="PS50144"/>
    </source>
</evidence>
<feature type="coiled-coil region" evidence="15">
    <location>
        <begin position="366"/>
        <end position="393"/>
    </location>
</feature>
<dbReference type="RefSeq" id="XP_018088083.2">
    <property type="nucleotide sequence ID" value="XM_018232594.2"/>
</dbReference>
<accession>A0A8J0TQS0</accession>
<evidence type="ECO:0000256" key="6">
    <source>
        <dbReference type="ARBA" id="ARBA00022723"/>
    </source>
</evidence>
<keyword evidence="21" id="KW-0675">Receptor</keyword>
<dbReference type="Gene3D" id="3.30.40.10">
    <property type="entry name" value="Zinc/RING finger domain, C3HC4 (zinc finger)"/>
    <property type="match status" value="2"/>
</dbReference>
<feature type="region of interest" description="Disordered" evidence="16">
    <location>
        <begin position="212"/>
        <end position="235"/>
    </location>
</feature>
<evidence type="ECO:0000256" key="3">
    <source>
        <dbReference type="ARBA" id="ARBA00022499"/>
    </source>
</evidence>
<evidence type="ECO:0000256" key="1">
    <source>
        <dbReference type="ARBA" id="ARBA00004496"/>
    </source>
</evidence>
<dbReference type="Pfam" id="PF16673">
    <property type="entry name" value="TRAF_BIRC3_bd"/>
    <property type="match status" value="1"/>
</dbReference>
<comment type="catalytic activity">
    <reaction evidence="13">
        <text>S-ubiquitinyl-[E2 ubiquitin-conjugating enzyme]-L-cysteine + [acceptor protein]-L-lysine = [E2 ubiquitin-conjugating enzyme]-L-cysteine + N(6)-ubiquitinyl-[acceptor protein]-L-lysine.</text>
        <dbReference type="EC" id="2.3.2.27"/>
    </reaction>
</comment>
<organism evidence="20 21">
    <name type="scientific">Xenopus laevis</name>
    <name type="common">African clawed frog</name>
    <dbReference type="NCBI Taxonomy" id="8355"/>
    <lineage>
        <taxon>Eukaryota</taxon>
        <taxon>Metazoa</taxon>
        <taxon>Chordata</taxon>
        <taxon>Craniata</taxon>
        <taxon>Vertebrata</taxon>
        <taxon>Euteleostomi</taxon>
        <taxon>Amphibia</taxon>
        <taxon>Batrachia</taxon>
        <taxon>Anura</taxon>
        <taxon>Pipoidea</taxon>
        <taxon>Pipidae</taxon>
        <taxon>Xenopodinae</taxon>
        <taxon>Xenopus</taxon>
        <taxon>Xenopus</taxon>
    </lineage>
</organism>
<dbReference type="PROSITE" id="PS00518">
    <property type="entry name" value="ZF_RING_1"/>
    <property type="match status" value="1"/>
</dbReference>
<evidence type="ECO:0000256" key="11">
    <source>
        <dbReference type="ARBA" id="ARBA00022843"/>
    </source>
</evidence>
<keyword evidence="12 15" id="KW-0175">Coiled coil</keyword>
<proteinExistence type="inferred from homology"/>
<dbReference type="InterPro" id="IPR001841">
    <property type="entry name" value="Znf_RING"/>
</dbReference>
<dbReference type="PANTHER" id="PTHR10131">
    <property type="entry name" value="TNF RECEPTOR ASSOCIATED FACTOR"/>
    <property type="match status" value="1"/>
</dbReference>
<evidence type="ECO:0000256" key="4">
    <source>
        <dbReference type="ARBA" id="ARBA00022679"/>
    </source>
</evidence>
<dbReference type="SMART" id="SM00184">
    <property type="entry name" value="RING"/>
    <property type="match status" value="1"/>
</dbReference>
<dbReference type="InterPro" id="IPR018957">
    <property type="entry name" value="Znf_C3HC4_RING-type"/>
</dbReference>
<evidence type="ECO:0000313" key="20">
    <source>
        <dbReference type="Proteomes" id="UP000186698"/>
    </source>
</evidence>
<feature type="domain" description="MATH" evidence="18">
    <location>
        <begin position="417"/>
        <end position="563"/>
    </location>
</feature>
<evidence type="ECO:0000256" key="16">
    <source>
        <dbReference type="SAM" id="MobiDB-lite"/>
    </source>
</evidence>
<dbReference type="Pfam" id="PF21355">
    <property type="entry name" value="TRAF-mep_MATH"/>
    <property type="match status" value="1"/>
</dbReference>
<dbReference type="PROSITE" id="PS50089">
    <property type="entry name" value="ZF_RING_2"/>
    <property type="match status" value="1"/>
</dbReference>
<feature type="zinc finger region" description="TRAF-type" evidence="14">
    <location>
        <begin position="149"/>
        <end position="200"/>
    </location>
</feature>
<keyword evidence="20" id="KW-1185">Reference proteome</keyword>
<dbReference type="FunFam" id="3.30.40.10:FF:000189">
    <property type="entry name" value="TNF receptor-associated factor"/>
    <property type="match status" value="1"/>
</dbReference>
<dbReference type="InterPro" id="IPR008974">
    <property type="entry name" value="TRAF-like"/>
</dbReference>
<feature type="domain" description="TRAF-type" evidence="19">
    <location>
        <begin position="149"/>
        <end position="200"/>
    </location>
</feature>
<dbReference type="GO" id="GO:0008270">
    <property type="term" value="F:zinc ion binding"/>
    <property type="evidence" value="ECO:0007669"/>
    <property type="project" value="UniProtKB-UniRule"/>
</dbReference>
<protein>
    <recommendedName>
        <fullName evidence="13">TNF receptor-associated factor</fullName>
        <ecNumber evidence="13">2.3.2.27</ecNumber>
    </recommendedName>
</protein>
<dbReference type="GO" id="GO:0005737">
    <property type="term" value="C:cytoplasm"/>
    <property type="evidence" value="ECO:0000318"/>
    <property type="project" value="GO_Central"/>
</dbReference>
<dbReference type="InterPro" id="IPR013083">
    <property type="entry name" value="Znf_RING/FYVE/PHD"/>
</dbReference>
<dbReference type="Gene3D" id="1.20.5.110">
    <property type="match status" value="1"/>
</dbReference>
<evidence type="ECO:0000256" key="14">
    <source>
        <dbReference type="PROSITE-ProRule" id="PRU00207"/>
    </source>
</evidence>
<evidence type="ECO:0000259" key="17">
    <source>
        <dbReference type="PROSITE" id="PS50089"/>
    </source>
</evidence>
<dbReference type="InterPro" id="IPR032070">
    <property type="entry name" value="TRAF_BIRC3-bd"/>
</dbReference>
<dbReference type="InterPro" id="IPR049342">
    <property type="entry name" value="TRAF1-6_MATH_dom"/>
</dbReference>
<evidence type="ECO:0000256" key="2">
    <source>
        <dbReference type="ARBA" id="ARBA00022490"/>
    </source>
</evidence>
<evidence type="ECO:0000259" key="19">
    <source>
        <dbReference type="PROSITE" id="PS50145"/>
    </source>
</evidence>
<name>A0A8J0TQS0_XENLA</name>
<dbReference type="InterPro" id="IPR001293">
    <property type="entry name" value="Znf_TRAF"/>
</dbReference>
<evidence type="ECO:0000256" key="12">
    <source>
        <dbReference type="ARBA" id="ARBA00023054"/>
    </source>
</evidence>
<evidence type="ECO:0000256" key="13">
    <source>
        <dbReference type="PIRNR" id="PIRNR015614"/>
    </source>
</evidence>
<dbReference type="CTD" id="108699917"/>
<dbReference type="Proteomes" id="UP000186698">
    <property type="component" value="Chromosome 8S"/>
</dbReference>
<dbReference type="GO" id="GO:0042981">
    <property type="term" value="P:regulation of apoptotic process"/>
    <property type="evidence" value="ECO:0007669"/>
    <property type="project" value="InterPro"/>
</dbReference>
<comment type="subcellular location">
    <subcellularLocation>
        <location evidence="1 13">Cytoplasm</location>
    </subcellularLocation>
</comment>
<keyword evidence="11" id="KW-0832">Ubl conjugation</keyword>
<dbReference type="SMART" id="SM00061">
    <property type="entry name" value="MATH"/>
    <property type="match status" value="1"/>
</dbReference>
<feature type="domain" description="RING-type" evidence="17">
    <location>
        <begin position="59"/>
        <end position="97"/>
    </location>
</feature>
<evidence type="ECO:0000313" key="21">
    <source>
        <dbReference type="RefSeq" id="XP_018088083.2"/>
    </source>
</evidence>
<dbReference type="KEGG" id="xla:108699917"/>
<dbReference type="GO" id="GO:0033209">
    <property type="term" value="P:tumor necrosis factor-mediated signaling pathway"/>
    <property type="evidence" value="ECO:0000318"/>
    <property type="project" value="GO_Central"/>
</dbReference>
<comment type="similarity">
    <text evidence="13">Belongs to the TNF receptor-associated factor family.</text>
</comment>
<dbReference type="GO" id="GO:0061630">
    <property type="term" value="F:ubiquitin protein ligase activity"/>
    <property type="evidence" value="ECO:0007669"/>
    <property type="project" value="UniProtKB-EC"/>
</dbReference>
<dbReference type="FunFam" id="2.60.210.10:FF:000001">
    <property type="entry name" value="TNF receptor-associated factor"/>
    <property type="match status" value="1"/>
</dbReference>
<keyword evidence="6 13" id="KW-0479">Metal-binding</keyword>
<dbReference type="Gene3D" id="2.60.210.10">
    <property type="entry name" value="Apoptosis, Tumor Necrosis Factor Receptor Associated Protein 2, Chain A"/>
    <property type="match status" value="1"/>
</dbReference>
<dbReference type="InterPro" id="IPR002083">
    <property type="entry name" value="MATH/TRAF_dom"/>
</dbReference>
<keyword evidence="3" id="KW-1017">Isopeptide bond</keyword>
<keyword evidence="7" id="KW-0677">Repeat</keyword>
<evidence type="ECO:0000256" key="7">
    <source>
        <dbReference type="ARBA" id="ARBA00022737"/>
    </source>
</evidence>
<dbReference type="PANTHER" id="PTHR10131:SF96">
    <property type="entry name" value="TNF RECEPTOR-ASSOCIATED FACTOR 1"/>
    <property type="match status" value="1"/>
</dbReference>
<reference evidence="21" key="1">
    <citation type="submission" date="2025-08" db="UniProtKB">
        <authorList>
            <consortium name="RefSeq"/>
        </authorList>
    </citation>
    <scope>IDENTIFICATION</scope>
    <source>
        <strain evidence="21">J_2021</strain>
        <tissue evidence="21">Erythrocytes</tissue>
    </source>
</reference>
<dbReference type="SUPFAM" id="SSF57850">
    <property type="entry name" value="RING/U-box"/>
    <property type="match status" value="1"/>
</dbReference>
<dbReference type="GO" id="GO:0006915">
    <property type="term" value="P:apoptotic process"/>
    <property type="evidence" value="ECO:0007669"/>
    <property type="project" value="UniProtKB-KW"/>
</dbReference>